<dbReference type="PANTHER" id="PTHR43982">
    <property type="entry name" value="UBIQUITIN CARBOXYL-TERMINAL HYDROLASE"/>
    <property type="match status" value="1"/>
</dbReference>
<dbReference type="InterPro" id="IPR038765">
    <property type="entry name" value="Papain-like_cys_pep_sf"/>
</dbReference>
<evidence type="ECO:0000313" key="8">
    <source>
        <dbReference type="EMBL" id="KAK2170995.1"/>
    </source>
</evidence>
<evidence type="ECO:0000259" key="7">
    <source>
        <dbReference type="PROSITE" id="PS50235"/>
    </source>
</evidence>
<dbReference type="PANTHER" id="PTHR43982:SF1">
    <property type="entry name" value="UBIQUITIN CARBOXYL-TERMINAL HYDROLASE 14"/>
    <property type="match status" value="1"/>
</dbReference>
<keyword evidence="5" id="KW-0378">Hydrolase</keyword>
<dbReference type="GO" id="GO:0004843">
    <property type="term" value="F:cysteine-type deubiquitinase activity"/>
    <property type="evidence" value="ECO:0007669"/>
    <property type="project" value="UniProtKB-EC"/>
</dbReference>
<dbReference type="PROSITE" id="PS50235">
    <property type="entry name" value="USP_3"/>
    <property type="match status" value="1"/>
</dbReference>
<evidence type="ECO:0000256" key="3">
    <source>
        <dbReference type="ARBA" id="ARBA00022670"/>
    </source>
</evidence>
<comment type="catalytic activity">
    <reaction evidence="1">
        <text>Thiol-dependent hydrolysis of ester, thioester, amide, peptide and isopeptide bonds formed by the C-terminal Gly of ubiquitin (a 76-residue protein attached to proteins as an intracellular targeting signal).</text>
        <dbReference type="EC" id="3.4.19.12"/>
    </reaction>
</comment>
<feature type="domain" description="USP" evidence="7">
    <location>
        <begin position="1"/>
        <end position="66"/>
    </location>
</feature>
<evidence type="ECO:0000256" key="5">
    <source>
        <dbReference type="ARBA" id="ARBA00022801"/>
    </source>
</evidence>
<comment type="caution">
    <text evidence="8">The sequence shown here is derived from an EMBL/GenBank/DDBJ whole genome shotgun (WGS) entry which is preliminary data.</text>
</comment>
<evidence type="ECO:0000256" key="2">
    <source>
        <dbReference type="ARBA" id="ARBA00012759"/>
    </source>
</evidence>
<dbReference type="GO" id="GO:0070628">
    <property type="term" value="F:proteasome binding"/>
    <property type="evidence" value="ECO:0007669"/>
    <property type="project" value="TreeGrafter"/>
</dbReference>
<dbReference type="InterPro" id="IPR044635">
    <property type="entry name" value="UBP14-like"/>
</dbReference>
<gene>
    <name evidence="8" type="ORF">NP493_1119g00062</name>
</gene>
<name>A0AAD9NI74_RIDPI</name>
<keyword evidence="4" id="KW-0833">Ubl conjugation pathway</keyword>
<sequence length="166" mass="19581">MGRYPYPYQLHAVLVHEGQAVSGHYWAYIKSRRRDKWLKFNDITVTEATWEELERENSDLGEWKVALDQLPGELQKYVNEDNAKFEREMFDWDEEVQRRKDAQAAKLHESTPEQPLSTTDLRQGQCALMLLYSIHKFKYSDFLFSKDCYCNFFNVVRATVIATSGL</sequence>
<dbReference type="Gene3D" id="3.90.70.10">
    <property type="entry name" value="Cysteine proteinases"/>
    <property type="match status" value="1"/>
</dbReference>
<reference evidence="8" key="1">
    <citation type="journal article" date="2023" name="Mol. Biol. Evol.">
        <title>Third-Generation Sequencing Reveals the Adaptive Role of the Epigenome in Three Deep-Sea Polychaetes.</title>
        <authorList>
            <person name="Perez M."/>
            <person name="Aroh O."/>
            <person name="Sun Y."/>
            <person name="Lan Y."/>
            <person name="Juniper S.K."/>
            <person name="Young C.R."/>
            <person name="Angers B."/>
            <person name="Qian P.Y."/>
        </authorList>
    </citation>
    <scope>NUCLEOTIDE SEQUENCE</scope>
    <source>
        <strain evidence="8">R07B-5</strain>
    </source>
</reference>
<dbReference type="Pfam" id="PF00443">
    <property type="entry name" value="UCH"/>
    <property type="match status" value="1"/>
</dbReference>
<dbReference type="Proteomes" id="UP001209878">
    <property type="component" value="Unassembled WGS sequence"/>
</dbReference>
<dbReference type="GO" id="GO:0016579">
    <property type="term" value="P:protein deubiquitination"/>
    <property type="evidence" value="ECO:0007669"/>
    <property type="project" value="InterPro"/>
</dbReference>
<keyword evidence="6" id="KW-0788">Thiol protease</keyword>
<accession>A0AAD9NI74</accession>
<dbReference type="InterPro" id="IPR018200">
    <property type="entry name" value="USP_CS"/>
</dbReference>
<dbReference type="GO" id="GO:0043161">
    <property type="term" value="P:proteasome-mediated ubiquitin-dependent protein catabolic process"/>
    <property type="evidence" value="ECO:0007669"/>
    <property type="project" value="InterPro"/>
</dbReference>
<dbReference type="PROSITE" id="PS00973">
    <property type="entry name" value="USP_2"/>
    <property type="match status" value="1"/>
</dbReference>
<dbReference type="AlphaFoldDB" id="A0AAD9NI74"/>
<evidence type="ECO:0000256" key="6">
    <source>
        <dbReference type="ARBA" id="ARBA00022807"/>
    </source>
</evidence>
<dbReference type="InterPro" id="IPR001394">
    <property type="entry name" value="Peptidase_C19_UCH"/>
</dbReference>
<proteinExistence type="predicted"/>
<dbReference type="InterPro" id="IPR028889">
    <property type="entry name" value="USP"/>
</dbReference>
<protein>
    <recommendedName>
        <fullName evidence="2">ubiquitinyl hydrolase 1</fullName>
        <ecNumber evidence="2">3.4.19.12</ecNumber>
    </recommendedName>
</protein>
<dbReference type="SUPFAM" id="SSF54001">
    <property type="entry name" value="Cysteine proteinases"/>
    <property type="match status" value="1"/>
</dbReference>
<keyword evidence="9" id="KW-1185">Reference proteome</keyword>
<evidence type="ECO:0000256" key="1">
    <source>
        <dbReference type="ARBA" id="ARBA00000707"/>
    </source>
</evidence>
<dbReference type="GO" id="GO:0061136">
    <property type="term" value="P:regulation of proteasomal protein catabolic process"/>
    <property type="evidence" value="ECO:0007669"/>
    <property type="project" value="TreeGrafter"/>
</dbReference>
<evidence type="ECO:0000256" key="4">
    <source>
        <dbReference type="ARBA" id="ARBA00022786"/>
    </source>
</evidence>
<dbReference type="EMBL" id="JAODUO010001117">
    <property type="protein sequence ID" value="KAK2170995.1"/>
    <property type="molecule type" value="Genomic_DNA"/>
</dbReference>
<evidence type="ECO:0000313" key="9">
    <source>
        <dbReference type="Proteomes" id="UP001209878"/>
    </source>
</evidence>
<organism evidence="8 9">
    <name type="scientific">Ridgeia piscesae</name>
    <name type="common">Tubeworm</name>
    <dbReference type="NCBI Taxonomy" id="27915"/>
    <lineage>
        <taxon>Eukaryota</taxon>
        <taxon>Metazoa</taxon>
        <taxon>Spiralia</taxon>
        <taxon>Lophotrochozoa</taxon>
        <taxon>Annelida</taxon>
        <taxon>Polychaeta</taxon>
        <taxon>Sedentaria</taxon>
        <taxon>Canalipalpata</taxon>
        <taxon>Sabellida</taxon>
        <taxon>Siboglinidae</taxon>
        <taxon>Ridgeia</taxon>
    </lineage>
</organism>
<dbReference type="EC" id="3.4.19.12" evidence="2"/>
<keyword evidence="3" id="KW-0645">Protease</keyword>